<accession>F2KNM9</accession>
<dbReference type="HOGENOM" id="CLU_1154327_0_0_2"/>
<dbReference type="eggNOG" id="arCOG02192">
    <property type="taxonomic scope" value="Archaea"/>
</dbReference>
<evidence type="ECO:0000313" key="1">
    <source>
        <dbReference type="EMBL" id="AEA46257.1"/>
    </source>
</evidence>
<dbReference type="KEGG" id="ave:Arcve_0220"/>
<dbReference type="AlphaFoldDB" id="F2KNM9"/>
<organism evidence="1 2">
    <name type="scientific">Archaeoglobus veneficus (strain DSM 11195 / SNP6)</name>
    <dbReference type="NCBI Taxonomy" id="693661"/>
    <lineage>
        <taxon>Archaea</taxon>
        <taxon>Methanobacteriati</taxon>
        <taxon>Methanobacteriota</taxon>
        <taxon>Archaeoglobi</taxon>
        <taxon>Archaeoglobales</taxon>
        <taxon>Archaeoglobaceae</taxon>
        <taxon>Archaeoglobus</taxon>
    </lineage>
</organism>
<dbReference type="GeneID" id="10393312"/>
<dbReference type="OrthoDB" id="50478at2157"/>
<name>F2KNM9_ARCVS</name>
<dbReference type="Pfam" id="PF09876">
    <property type="entry name" value="DUF2103"/>
    <property type="match status" value="1"/>
</dbReference>
<evidence type="ECO:0008006" key="3">
    <source>
        <dbReference type="Google" id="ProtNLM"/>
    </source>
</evidence>
<evidence type="ECO:0000313" key="2">
    <source>
        <dbReference type="Proteomes" id="UP000008136"/>
    </source>
</evidence>
<dbReference type="RefSeq" id="WP_013682933.1">
    <property type="nucleotide sequence ID" value="NC_015320.1"/>
</dbReference>
<gene>
    <name evidence="1" type="ordered locus">Arcve_0220</name>
</gene>
<reference evidence="1 2" key="1">
    <citation type="submission" date="2011-03" db="EMBL/GenBank/DDBJ databases">
        <title>The complete genome of Archaeoglobus veneficus SNP6.</title>
        <authorList>
            <consortium name="US DOE Joint Genome Institute (JGI-PGF)"/>
            <person name="Lucas S."/>
            <person name="Copeland A."/>
            <person name="Lapidus A."/>
            <person name="Bruce D."/>
            <person name="Goodwin L."/>
            <person name="Pitluck S."/>
            <person name="Kyrpides N."/>
            <person name="Mavromatis K."/>
            <person name="Pagani I."/>
            <person name="Ivanova N."/>
            <person name="Mikhailova N."/>
            <person name="Lu M."/>
            <person name="Detter J.C."/>
            <person name="Tapia R."/>
            <person name="Han C."/>
            <person name="Land M."/>
            <person name="Hauser L."/>
            <person name="Markowitz V."/>
            <person name="Cheng J.-F."/>
            <person name="Hugenholtz P."/>
            <person name="Woyke T."/>
            <person name="Wu D."/>
            <person name="Spring S."/>
            <person name="Brambilla E."/>
            <person name="Klenk H.-P."/>
            <person name="Eisen J.A."/>
        </authorList>
    </citation>
    <scope>NUCLEOTIDE SEQUENCE [LARGE SCALE GENOMIC DNA]</scope>
    <source>
        <strain>SNP6</strain>
    </source>
</reference>
<sequence length="242" mass="26651">MICRNCGTELVSPAAFCLVCNTRNALGCGLFCDGSNIYLFFIAARGHESFKIALYEDEFEISRRNAFELAAERMHEKRVEDVFVSGTDRKAILDAAEWVRRTAIHPVSVITTDTFNSPEEFCDAISRHLRAKTVLRRIDARPEDKIGGAHSTIIGGREGAKLLHRIATCEYVKKIVPGVIEAKGTAAGGGVRLKLNRSDERGNIRAILIDGASVQKVLVITTASNAEEGEEVRKILEGYLRS</sequence>
<keyword evidence="2" id="KW-1185">Reference proteome</keyword>
<dbReference type="EMBL" id="CP002588">
    <property type="protein sequence ID" value="AEA46257.1"/>
    <property type="molecule type" value="Genomic_DNA"/>
</dbReference>
<proteinExistence type="predicted"/>
<dbReference type="InterPro" id="IPR018664">
    <property type="entry name" value="DUF2103_metal-binding"/>
</dbReference>
<dbReference type="Proteomes" id="UP000008136">
    <property type="component" value="Chromosome"/>
</dbReference>
<protein>
    <recommendedName>
        <fullName evidence="3">Metal-binding protein</fullName>
    </recommendedName>
</protein>